<dbReference type="PANTHER" id="PTHR36109:SF2">
    <property type="entry name" value="MEMBRANE PROTEIN"/>
    <property type="match status" value="1"/>
</dbReference>
<reference evidence="1 2" key="1">
    <citation type="submission" date="2018-10" db="EMBL/GenBank/DDBJ databases">
        <title>Ulvibacterium marinum gen. nov., sp. nov., a novel marine bacterium of the family Flavobacteriaceae, isolated from a culture of the green alga Ulva prolifera.</title>
        <authorList>
            <person name="Zhang Z."/>
        </authorList>
    </citation>
    <scope>NUCLEOTIDE SEQUENCE [LARGE SCALE GENOMIC DNA]</scope>
    <source>
        <strain evidence="1 2">CCMM003</strain>
    </source>
</reference>
<dbReference type="OrthoDB" id="282393at2"/>
<comment type="caution">
    <text evidence="1">The sequence shown here is derived from an EMBL/GenBank/DDBJ whole genome shotgun (WGS) entry which is preliminary data.</text>
</comment>
<evidence type="ECO:0008006" key="3">
    <source>
        <dbReference type="Google" id="ProtNLM"/>
    </source>
</evidence>
<evidence type="ECO:0000313" key="1">
    <source>
        <dbReference type="EMBL" id="RKN83487.1"/>
    </source>
</evidence>
<organism evidence="1 2">
    <name type="scientific">Ulvibacterium marinum</name>
    <dbReference type="NCBI Taxonomy" id="2419782"/>
    <lineage>
        <taxon>Bacteria</taxon>
        <taxon>Pseudomonadati</taxon>
        <taxon>Bacteroidota</taxon>
        <taxon>Flavobacteriia</taxon>
        <taxon>Flavobacteriales</taxon>
        <taxon>Flavobacteriaceae</taxon>
        <taxon>Ulvibacterium</taxon>
    </lineage>
</organism>
<gene>
    <name evidence="1" type="ORF">D7Z94_06625</name>
</gene>
<evidence type="ECO:0000313" key="2">
    <source>
        <dbReference type="Proteomes" id="UP000276603"/>
    </source>
</evidence>
<keyword evidence="2" id="KW-1185">Reference proteome</keyword>
<protein>
    <recommendedName>
        <fullName evidence="3">Low temperature-induced protein</fullName>
    </recommendedName>
</protein>
<dbReference type="AlphaFoldDB" id="A0A3B0CGZ1"/>
<accession>A0A3B0CGZ1</accession>
<dbReference type="EMBL" id="RBCJ01000001">
    <property type="protein sequence ID" value="RKN83487.1"/>
    <property type="molecule type" value="Genomic_DNA"/>
</dbReference>
<proteinExistence type="predicted"/>
<dbReference type="RefSeq" id="WP_120710694.1">
    <property type="nucleotide sequence ID" value="NZ_RBCJ01000001.1"/>
</dbReference>
<dbReference type="PANTHER" id="PTHR36109">
    <property type="entry name" value="MEMBRANE PROTEIN-RELATED"/>
    <property type="match status" value="1"/>
</dbReference>
<dbReference type="Proteomes" id="UP000276603">
    <property type="component" value="Unassembled WGS sequence"/>
</dbReference>
<name>A0A3B0CGZ1_9FLAO</name>
<dbReference type="InterPro" id="IPR052948">
    <property type="entry name" value="Low_temp-induced_all0457"/>
</dbReference>
<sequence>MEEYRFKDERIDKVFDTAESANDYYDFLVKTGYSTDDITVIMSEDTKQRFYATNEHISNTGEEALKGAGTGSAIGGTVGAVAGALLAIGSSIVIPGLGIAVAGPIAAALAGAGAGGATGAIIGALTKAGLSDSATTEYKNAMDKGHIIISVEPKDRNDVVLVSKYGRDIHNGYTQV</sequence>